<dbReference type="eggNOG" id="KOG1001">
    <property type="taxonomic scope" value="Eukaryota"/>
</dbReference>
<dbReference type="RefSeq" id="XP_008085035.1">
    <property type="nucleotide sequence ID" value="XM_008086844.1"/>
</dbReference>
<evidence type="ECO:0000256" key="1">
    <source>
        <dbReference type="ARBA" id="ARBA00022741"/>
    </source>
</evidence>
<dbReference type="GeneID" id="19463522"/>
<dbReference type="Pfam" id="PF00271">
    <property type="entry name" value="Helicase_C"/>
    <property type="match status" value="1"/>
</dbReference>
<dbReference type="GO" id="GO:0016787">
    <property type="term" value="F:hydrolase activity"/>
    <property type="evidence" value="ECO:0007669"/>
    <property type="project" value="UniProtKB-KW"/>
</dbReference>
<dbReference type="AlphaFoldDB" id="S3D6L5"/>
<dbReference type="InterPro" id="IPR000330">
    <property type="entry name" value="SNF2_N"/>
</dbReference>
<dbReference type="InterPro" id="IPR050628">
    <property type="entry name" value="SNF2_RAD54_helicase_TF"/>
</dbReference>
<protein>
    <submittedName>
        <fullName evidence="7">p-loop containing nucleoside triphosphate hydrolase</fullName>
    </submittedName>
</protein>
<dbReference type="Gene3D" id="3.40.50.300">
    <property type="entry name" value="P-loop containing nucleotide triphosphate hydrolases"/>
    <property type="match status" value="1"/>
</dbReference>
<dbReference type="GO" id="GO:0005524">
    <property type="term" value="F:ATP binding"/>
    <property type="evidence" value="ECO:0007669"/>
    <property type="project" value="UniProtKB-KW"/>
</dbReference>
<evidence type="ECO:0000256" key="4">
    <source>
        <dbReference type="SAM" id="MobiDB-lite"/>
    </source>
</evidence>
<dbReference type="OMA" id="IEAMRMI"/>
<dbReference type="PANTHER" id="PTHR45626:SF52">
    <property type="entry name" value="SINGLE-STRANDED DNA-DEPENDENT ATPASE (EUROFUNG)"/>
    <property type="match status" value="1"/>
</dbReference>
<dbReference type="CDD" id="cd18008">
    <property type="entry name" value="DEXDc_SHPRH-like"/>
    <property type="match status" value="1"/>
</dbReference>
<dbReference type="SUPFAM" id="SSF52540">
    <property type="entry name" value="P-loop containing nucleoside triphosphate hydrolases"/>
    <property type="match status" value="2"/>
</dbReference>
<gene>
    <name evidence="7" type="ORF">GLAREA_04467</name>
</gene>
<dbReference type="Gene3D" id="3.40.50.10810">
    <property type="entry name" value="Tandem AAA-ATPase domain"/>
    <property type="match status" value="1"/>
</dbReference>
<organism evidence="7 8">
    <name type="scientific">Glarea lozoyensis (strain ATCC 20868 / MF5171)</name>
    <dbReference type="NCBI Taxonomy" id="1116229"/>
    <lineage>
        <taxon>Eukaryota</taxon>
        <taxon>Fungi</taxon>
        <taxon>Dikarya</taxon>
        <taxon>Ascomycota</taxon>
        <taxon>Pezizomycotina</taxon>
        <taxon>Leotiomycetes</taxon>
        <taxon>Helotiales</taxon>
        <taxon>Helotiaceae</taxon>
        <taxon>Glarea</taxon>
    </lineage>
</organism>
<dbReference type="EMBL" id="KE145369">
    <property type="protein sequence ID" value="EPE27676.1"/>
    <property type="molecule type" value="Genomic_DNA"/>
</dbReference>
<dbReference type="Pfam" id="PF00176">
    <property type="entry name" value="SNF2-rel_dom"/>
    <property type="match status" value="1"/>
</dbReference>
<dbReference type="PANTHER" id="PTHR45626">
    <property type="entry name" value="TRANSCRIPTION TERMINATION FACTOR 2-RELATED"/>
    <property type="match status" value="1"/>
</dbReference>
<dbReference type="CDD" id="cd18793">
    <property type="entry name" value="SF2_C_SNF"/>
    <property type="match status" value="1"/>
</dbReference>
<dbReference type="SMART" id="SM00487">
    <property type="entry name" value="DEXDc"/>
    <property type="match status" value="1"/>
</dbReference>
<name>S3D6L5_GLAL2</name>
<keyword evidence="8" id="KW-1185">Reference proteome</keyword>
<dbReference type="InterPro" id="IPR038718">
    <property type="entry name" value="SNF2-like_sf"/>
</dbReference>
<dbReference type="HOGENOM" id="CLU_000315_2_7_1"/>
<evidence type="ECO:0000256" key="2">
    <source>
        <dbReference type="ARBA" id="ARBA00022801"/>
    </source>
</evidence>
<evidence type="ECO:0000259" key="5">
    <source>
        <dbReference type="PROSITE" id="PS51192"/>
    </source>
</evidence>
<feature type="region of interest" description="Disordered" evidence="4">
    <location>
        <begin position="1"/>
        <end position="35"/>
    </location>
</feature>
<dbReference type="GO" id="GO:0006281">
    <property type="term" value="P:DNA repair"/>
    <property type="evidence" value="ECO:0007669"/>
    <property type="project" value="TreeGrafter"/>
</dbReference>
<evidence type="ECO:0000259" key="6">
    <source>
        <dbReference type="PROSITE" id="PS51194"/>
    </source>
</evidence>
<dbReference type="KEGG" id="glz:GLAREA_04467"/>
<dbReference type="STRING" id="1116229.S3D6L5"/>
<dbReference type="Proteomes" id="UP000016922">
    <property type="component" value="Unassembled WGS sequence"/>
</dbReference>
<dbReference type="GO" id="GO:0005634">
    <property type="term" value="C:nucleus"/>
    <property type="evidence" value="ECO:0007669"/>
    <property type="project" value="TreeGrafter"/>
</dbReference>
<dbReference type="GO" id="GO:0008094">
    <property type="term" value="F:ATP-dependent activity, acting on DNA"/>
    <property type="evidence" value="ECO:0007669"/>
    <property type="project" value="TreeGrafter"/>
</dbReference>
<dbReference type="PROSITE" id="PS51194">
    <property type="entry name" value="HELICASE_CTER"/>
    <property type="match status" value="1"/>
</dbReference>
<evidence type="ECO:0000313" key="8">
    <source>
        <dbReference type="Proteomes" id="UP000016922"/>
    </source>
</evidence>
<dbReference type="InterPro" id="IPR014001">
    <property type="entry name" value="Helicase_ATP-bd"/>
</dbReference>
<dbReference type="SMART" id="SM00490">
    <property type="entry name" value="HELICc"/>
    <property type="match status" value="1"/>
</dbReference>
<reference evidence="7 8" key="1">
    <citation type="journal article" date="2013" name="BMC Genomics">
        <title>Genomics-driven discovery of the pneumocandin biosynthetic gene cluster in the fungus Glarea lozoyensis.</title>
        <authorList>
            <person name="Chen L."/>
            <person name="Yue Q."/>
            <person name="Zhang X."/>
            <person name="Xiang M."/>
            <person name="Wang C."/>
            <person name="Li S."/>
            <person name="Che Y."/>
            <person name="Ortiz-Lopez F.J."/>
            <person name="Bills G.F."/>
            <person name="Liu X."/>
            <person name="An Z."/>
        </authorList>
    </citation>
    <scope>NUCLEOTIDE SEQUENCE [LARGE SCALE GENOMIC DNA]</scope>
    <source>
        <strain evidence="8">ATCC 20868 / MF5171</strain>
    </source>
</reference>
<feature type="domain" description="Helicase C-terminal" evidence="6">
    <location>
        <begin position="729"/>
        <end position="886"/>
    </location>
</feature>
<keyword evidence="1" id="KW-0547">Nucleotide-binding</keyword>
<dbReference type="OrthoDB" id="448448at2759"/>
<evidence type="ECO:0000256" key="3">
    <source>
        <dbReference type="ARBA" id="ARBA00022840"/>
    </source>
</evidence>
<dbReference type="InterPro" id="IPR049730">
    <property type="entry name" value="SNF2/RAD54-like_C"/>
</dbReference>
<accession>S3D6L5</accession>
<dbReference type="InterPro" id="IPR001650">
    <property type="entry name" value="Helicase_C-like"/>
</dbReference>
<evidence type="ECO:0000313" key="7">
    <source>
        <dbReference type="EMBL" id="EPE27676.1"/>
    </source>
</evidence>
<keyword evidence="3" id="KW-0067">ATP-binding</keyword>
<keyword evidence="2 7" id="KW-0378">Hydrolase</keyword>
<feature type="domain" description="Helicase ATP-binding" evidence="5">
    <location>
        <begin position="314"/>
        <end position="494"/>
    </location>
</feature>
<proteinExistence type="predicted"/>
<sequence>MEELTPPSKRRRLDDNLNRNYSGDRQPQDNPTIPLDSIYATHLHDRRTASPGNQRANEVSAEYHDGSFFTDTSSALSHNSTQCCFGMLCDFPVNPTRDPDITPQTTLPVDFRHPNQLSSPCGTNAFDIQKREEAALVAELGTIPELATQLYCHIKNEDLVSERYSLGKCKRRPKRRRLWYLNIIIYGNRGLENQVGNYLSRRKMYLQDPLGCTRCVPYLNPHILSSETDEVTMTDFFDAVGDLSIERMEPGMDLLAQLMKDEIPLPETEAPKSVKSSSSLFRHQKQALTFMIRREEGWDWDCNTQDLWSRQGNTQGRERFSGCLLADDMGLGKTLSMICLLVAKRDRVETSPSNENFIALKATLIIVPPGLIQNWEKQIRLHLEPGNLTTYVYHGQNTQEVDELCHYDVVITTYHTVSSIWRKNKDSLQRRKTLFSFSWHRVVLDEAHTIQNSQSHLAQACYALNSLRRWAITGTPIQNKLTDFASIVKFLQVYPYADARTFEHDILKPWRDGKGTDPQGFLRLKVLVRAITIGRTKAVIDLPPRLDEIHHLHFTEAERDKYESVKTTSRNLLEEAISSGRNGGKTLNALSLLNLLRLICNHGLLGQHSLDKRLLYTTGHISTKQQWPDEPNLNINNILDGSRRCQSCGEPLLEDLLEGPTSFGGASDIVSSAMNPMHCMRCRFQNTDEPMGYSQEVIAELPSSIETSSAPTPTAETDNTHTLELMSTKIKALVQDLCKHAATEKSVVFSYWTSTLDYVQMMFVDKGITYTRIDGKTPLRARNQAVHAFQTGDSVRVILVSITCGGAGLDLTAGSRAYLLEPHWNPMVEEQALCRVHRVGQKRNVTTIRYLMRDSFEEQIVDLQKKKKLLAQATFSQDPLTEDGIGMGMLQYLKSVLQ</sequence>
<dbReference type="PROSITE" id="PS51192">
    <property type="entry name" value="HELICASE_ATP_BIND_1"/>
    <property type="match status" value="1"/>
</dbReference>
<feature type="compositionally biased region" description="Polar residues" evidence="4">
    <location>
        <begin position="21"/>
        <end position="31"/>
    </location>
</feature>
<dbReference type="InterPro" id="IPR027417">
    <property type="entry name" value="P-loop_NTPase"/>
</dbReference>